<feature type="compositionally biased region" description="Polar residues" evidence="1">
    <location>
        <begin position="1"/>
        <end position="10"/>
    </location>
</feature>
<dbReference type="PANTHER" id="PTHR23099:SF0">
    <property type="entry name" value="GERM CELL NUCLEAR ACIDIC PROTEIN"/>
    <property type="match status" value="1"/>
</dbReference>
<evidence type="ECO:0000256" key="1">
    <source>
        <dbReference type="SAM" id="MobiDB-lite"/>
    </source>
</evidence>
<feature type="compositionally biased region" description="Polar residues" evidence="1">
    <location>
        <begin position="79"/>
        <end position="93"/>
    </location>
</feature>
<dbReference type="SMART" id="SM00731">
    <property type="entry name" value="SprT"/>
    <property type="match status" value="1"/>
</dbReference>
<evidence type="ECO:0000313" key="3">
    <source>
        <dbReference type="EMBL" id="RDH19365.1"/>
    </source>
</evidence>
<dbReference type="Pfam" id="PF10263">
    <property type="entry name" value="SprT-like"/>
    <property type="match status" value="1"/>
</dbReference>
<dbReference type="InterPro" id="IPR035240">
    <property type="entry name" value="SprT_Zn_ribbon"/>
</dbReference>
<feature type="compositionally biased region" description="Polar residues" evidence="1">
    <location>
        <begin position="134"/>
        <end position="150"/>
    </location>
</feature>
<dbReference type="EMBL" id="KZ851919">
    <property type="protein sequence ID" value="RDH19365.1"/>
    <property type="molecule type" value="Genomic_DNA"/>
</dbReference>
<feature type="compositionally biased region" description="Low complexity" evidence="1">
    <location>
        <begin position="112"/>
        <end position="122"/>
    </location>
</feature>
<dbReference type="VEuPathDB" id="FungiDB:M747DRAFT_371259"/>
<gene>
    <name evidence="3" type="ORF">M747DRAFT_371259</name>
</gene>
<name>A0A370BZ75_ASPNG</name>
<feature type="compositionally biased region" description="Polar residues" evidence="1">
    <location>
        <begin position="373"/>
        <end position="386"/>
    </location>
</feature>
<dbReference type="Proteomes" id="UP000253845">
    <property type="component" value="Unassembled WGS sequence"/>
</dbReference>
<protein>
    <recommendedName>
        <fullName evidence="2">SprT-like domain-containing protein</fullName>
    </recommendedName>
</protein>
<dbReference type="AlphaFoldDB" id="A0A370BZ75"/>
<feature type="compositionally biased region" description="Acidic residues" evidence="1">
    <location>
        <begin position="102"/>
        <end position="111"/>
    </location>
</feature>
<evidence type="ECO:0000259" key="2">
    <source>
        <dbReference type="SMART" id="SM00731"/>
    </source>
</evidence>
<accession>A0A370BZ75</accession>
<feature type="region of interest" description="Disordered" evidence="1">
    <location>
        <begin position="1"/>
        <end position="322"/>
    </location>
</feature>
<dbReference type="InterPro" id="IPR006640">
    <property type="entry name" value="SprT-like_domain"/>
</dbReference>
<organism evidence="3 4">
    <name type="scientific">Aspergillus niger ATCC 13496</name>
    <dbReference type="NCBI Taxonomy" id="1353008"/>
    <lineage>
        <taxon>Eukaryota</taxon>
        <taxon>Fungi</taxon>
        <taxon>Dikarya</taxon>
        <taxon>Ascomycota</taxon>
        <taxon>Pezizomycotina</taxon>
        <taxon>Eurotiomycetes</taxon>
        <taxon>Eurotiomycetidae</taxon>
        <taxon>Eurotiales</taxon>
        <taxon>Aspergillaceae</taxon>
        <taxon>Aspergillus</taxon>
        <taxon>Aspergillus subgen. Circumdati</taxon>
    </lineage>
</organism>
<feature type="compositionally biased region" description="Acidic residues" evidence="1">
    <location>
        <begin position="219"/>
        <end position="236"/>
    </location>
</feature>
<feature type="compositionally biased region" description="Basic residues" evidence="1">
    <location>
        <begin position="272"/>
        <end position="282"/>
    </location>
</feature>
<evidence type="ECO:0000313" key="4">
    <source>
        <dbReference type="Proteomes" id="UP000253845"/>
    </source>
</evidence>
<feature type="compositionally biased region" description="Basic and acidic residues" evidence="1">
    <location>
        <begin position="334"/>
        <end position="355"/>
    </location>
</feature>
<feature type="domain" description="SprT-like" evidence="2">
    <location>
        <begin position="497"/>
        <end position="676"/>
    </location>
</feature>
<dbReference type="GO" id="GO:0006950">
    <property type="term" value="P:response to stress"/>
    <property type="evidence" value="ECO:0007669"/>
    <property type="project" value="UniProtKB-ARBA"/>
</dbReference>
<proteinExistence type="predicted"/>
<feature type="compositionally biased region" description="Acidic residues" evidence="1">
    <location>
        <begin position="167"/>
        <end position="177"/>
    </location>
</feature>
<feature type="region of interest" description="Disordered" evidence="1">
    <location>
        <begin position="439"/>
        <end position="483"/>
    </location>
</feature>
<feature type="region of interest" description="Disordered" evidence="1">
    <location>
        <begin position="334"/>
        <end position="406"/>
    </location>
</feature>
<feature type="compositionally biased region" description="Polar residues" evidence="1">
    <location>
        <begin position="179"/>
        <end position="196"/>
    </location>
</feature>
<dbReference type="PANTHER" id="PTHR23099">
    <property type="entry name" value="TRANSCRIPTIONAL REGULATOR"/>
    <property type="match status" value="1"/>
</dbReference>
<sequence length="715" mass="81175">MARLNPSSPTKPAKLQERRTPPAQRNLNRTATIKRDSRDNKYTATAKAKTVEQWAAADETWTKSRYSATTPAIEEPSQRKNNNRLQRSGTVSSGVFDIFSDNGDEQSETEESSFSSTRSLMSNEGRTTDPLKLSQINSLLLPLSQQSRNNRPPRKSVGYNYDKENDPIDDEAEEADESSGLSRNSSTASNRAPTRNTNREVQPRGRSRTRYMGYRREETESEAEESEENNGFDSMDDFIVSDNEEISYHETSDDESIEEEQEEKQPTPSPPRTRKRLLRGRRPRPEIEPETTPQDSPRESLDLEPSVPATMTMEVPKLEAKPKRLFQSELEISEKLNKLKLDNKDIEPQLDEKSTYDSIEEVDAPTKKLPSRDSVQLETPPSSPTKGRSLRSPSKLKAHIPPTPHRESVDAFWSQENTNNWIDQHSPCKIDDLLREFDDSDSDDEFSDREIMPKTATPKTTTKSSTRTPSKTAMKKAEAEQRKLERERAKAFMENRQAMAEQFFKVLDDTVTDGRLSRMTASTGGVIIEWKKRLQTTAGRASWKCVTPSPKKGGGPAMPPQHYATIELAAKVVDCEERIIKTVAHEFCHLANYMISGVHDNPHGTSFKAWGRKCKEAMKNHPVYGGKVEVSIKHDYAIDYKYVWRCVHCNLDYGRHSKSIDPKRHRCRCQGVLQQIQPKVRNVSPLKKSVNAPTPSVRGLLNEVGRVLNETQRQT</sequence>
<feature type="compositionally biased region" description="Low complexity" evidence="1">
    <location>
        <begin position="453"/>
        <end position="472"/>
    </location>
</feature>
<dbReference type="GO" id="GO:0005634">
    <property type="term" value="C:nucleus"/>
    <property type="evidence" value="ECO:0007669"/>
    <property type="project" value="TreeGrafter"/>
</dbReference>
<feature type="compositionally biased region" description="Acidic residues" evidence="1">
    <location>
        <begin position="252"/>
        <end position="262"/>
    </location>
</feature>
<reference evidence="3 4" key="1">
    <citation type="submission" date="2018-07" db="EMBL/GenBank/DDBJ databases">
        <title>Section-level genome sequencing of Aspergillus section Nigri to investigate inter- and intra-species variation.</title>
        <authorList>
            <consortium name="DOE Joint Genome Institute"/>
            <person name="Vesth T.C."/>
            <person name="Nybo J.L."/>
            <person name="Theobald S."/>
            <person name="Frisvad J.C."/>
            <person name="Larsen T.O."/>
            <person name="Nielsen K.F."/>
            <person name="Hoof J.B."/>
            <person name="Brandl J."/>
            <person name="Salamov A."/>
            <person name="Riley R."/>
            <person name="Gladden J.M."/>
            <person name="Phatale P."/>
            <person name="Nielsen M.T."/>
            <person name="Lyhne E.K."/>
            <person name="Kogle M.E."/>
            <person name="Strasser K."/>
            <person name="McDonnell E."/>
            <person name="Barry K."/>
            <person name="Clum A."/>
            <person name="Chen C."/>
            <person name="Nolan M."/>
            <person name="Sandor L."/>
            <person name="Kuo A."/>
            <person name="Lipzen A."/>
            <person name="Hainaut M."/>
            <person name="Drula E."/>
            <person name="Tsang A."/>
            <person name="Magnuson J.K."/>
            <person name="Henrissat B."/>
            <person name="Wiebenga A."/>
            <person name="Simmons B.A."/>
            <person name="Makela M.R."/>
            <person name="De vries R.P."/>
            <person name="Grigoriev I.V."/>
            <person name="Mortensen U.H."/>
            <person name="Baker S.E."/>
            <person name="Andersen M.R."/>
        </authorList>
    </citation>
    <scope>NUCLEOTIDE SEQUENCE [LARGE SCALE GENOMIC DNA]</scope>
    <source>
        <strain evidence="3 4">ATCC 13496</strain>
    </source>
</reference>
<dbReference type="Pfam" id="PF17283">
    <property type="entry name" value="Zn_ribbon_SprT"/>
    <property type="match status" value="1"/>
</dbReference>